<accession>M8C742</accession>
<dbReference type="Gene3D" id="3.40.50.300">
    <property type="entry name" value="P-loop containing nucleotide triphosphate hydrolases"/>
    <property type="match status" value="1"/>
</dbReference>
<dbReference type="PANTHER" id="PTHR23070">
    <property type="entry name" value="BCS1 AAA-TYPE ATPASE"/>
    <property type="match status" value="1"/>
</dbReference>
<dbReference type="InterPro" id="IPR003959">
    <property type="entry name" value="ATPase_AAA_core"/>
</dbReference>
<comment type="similarity">
    <text evidence="2">Belongs to the AAA ATPase family. BCS1 subfamily.</text>
</comment>
<dbReference type="InterPro" id="IPR025753">
    <property type="entry name" value="AAA_N_dom"/>
</dbReference>
<dbReference type="Gene3D" id="6.10.280.40">
    <property type="match status" value="1"/>
</dbReference>
<dbReference type="PROSITE" id="PS00674">
    <property type="entry name" value="AAA"/>
    <property type="match status" value="1"/>
</dbReference>
<dbReference type="GO" id="GO:0006950">
    <property type="term" value="P:response to stress"/>
    <property type="evidence" value="ECO:0007669"/>
    <property type="project" value="UniProtKB-ARBA"/>
</dbReference>
<dbReference type="InterPro" id="IPR058017">
    <property type="entry name" value="At3g28540-like_C"/>
</dbReference>
<evidence type="ECO:0000259" key="5">
    <source>
        <dbReference type="SMART" id="SM00382"/>
    </source>
</evidence>
<dbReference type="SUPFAM" id="SSF52540">
    <property type="entry name" value="P-loop containing nucleoside triphosphate hydrolases"/>
    <property type="match status" value="1"/>
</dbReference>
<evidence type="ECO:0000313" key="6">
    <source>
        <dbReference type="EnsemblPlants" id="EMT33155"/>
    </source>
</evidence>
<sequence length="545" mass="60370">MAMTSPNSRALERYKSAVTTATSVLGAAMLLRRVLADVLPGTALGALLLLPPASARRHAVLIEEFDGALYNRVFLAAKAYVSTLLAAAPSVPLMKASLPRGADAEHVLLALRPGTAVVDVFDGAKVTWRLSRKHDGGAGRRRTTEDAREVFKLSFDAEHKDMVLGSYLPAVMARVEAMSQEQRQTKLYSNEWGKWRTVRLRNASTFATVAMDAALRQAVVDDLDRFLTRKEYYRQTGRAWKRGYLIHGPPGTGKSSLVAAISNHLHFDVYDLDVGSVRSNTELRKLLIRMKNRSILLVEDVDCAVATAPRREATGSSDGGSPASKNHKVKRELSSAYKHARAVAMYPAKNMATDSFWCVGEETGMWAMVVKRELSSAYKHARAVAMYHSKTWQMTAWVWESGRMGSRRRWGTEVVTLSGLLNMVDGLWSSSGHERILIFTTNHRDRLDPALLRPGRMDMHVHMGYCGFVAFRELAANYHGIQDHPLFPEIEALLREVEVAPAEVAERLLMTDDADAAVEMAAKLLRGRKAGTGEDGRVHQGRNCT</sequence>
<organism evidence="6">
    <name type="scientific">Aegilops tauschii</name>
    <name type="common">Tausch's goatgrass</name>
    <name type="synonym">Aegilops squarrosa</name>
    <dbReference type="NCBI Taxonomy" id="37682"/>
    <lineage>
        <taxon>Eukaryota</taxon>
        <taxon>Viridiplantae</taxon>
        <taxon>Streptophyta</taxon>
        <taxon>Embryophyta</taxon>
        <taxon>Tracheophyta</taxon>
        <taxon>Spermatophyta</taxon>
        <taxon>Magnoliopsida</taxon>
        <taxon>Liliopsida</taxon>
        <taxon>Poales</taxon>
        <taxon>Poaceae</taxon>
        <taxon>BOP clade</taxon>
        <taxon>Pooideae</taxon>
        <taxon>Triticodae</taxon>
        <taxon>Triticeae</taxon>
        <taxon>Triticinae</taxon>
        <taxon>Aegilops</taxon>
    </lineage>
</organism>
<dbReference type="Pfam" id="PF14363">
    <property type="entry name" value="AAA_assoc"/>
    <property type="match status" value="1"/>
</dbReference>
<dbReference type="Pfam" id="PF00004">
    <property type="entry name" value="AAA"/>
    <property type="match status" value="2"/>
</dbReference>
<proteinExistence type="inferred from homology"/>
<dbReference type="InterPro" id="IPR003593">
    <property type="entry name" value="AAA+_ATPase"/>
</dbReference>
<dbReference type="InterPro" id="IPR050747">
    <property type="entry name" value="Mitochondrial_chaperone_BCS1"/>
</dbReference>
<dbReference type="SMART" id="SM00382">
    <property type="entry name" value="AAA"/>
    <property type="match status" value="1"/>
</dbReference>
<comment type="catalytic activity">
    <reaction evidence="4">
        <text>ATP + H2O = ADP + phosphate + H(+)</text>
        <dbReference type="Rhea" id="RHEA:13065"/>
        <dbReference type="ChEBI" id="CHEBI:15377"/>
        <dbReference type="ChEBI" id="CHEBI:15378"/>
        <dbReference type="ChEBI" id="CHEBI:30616"/>
        <dbReference type="ChEBI" id="CHEBI:43474"/>
        <dbReference type="ChEBI" id="CHEBI:456216"/>
    </reaction>
</comment>
<dbReference type="GO" id="GO:0016887">
    <property type="term" value="F:ATP hydrolysis activity"/>
    <property type="evidence" value="ECO:0007669"/>
    <property type="project" value="InterPro"/>
</dbReference>
<dbReference type="Pfam" id="PF25568">
    <property type="entry name" value="AAA_lid_At3g28540"/>
    <property type="match status" value="1"/>
</dbReference>
<dbReference type="InterPro" id="IPR027417">
    <property type="entry name" value="P-loop_NTPase"/>
</dbReference>
<reference evidence="6" key="1">
    <citation type="submission" date="2015-06" db="UniProtKB">
        <authorList>
            <consortium name="EnsemblPlants"/>
        </authorList>
    </citation>
    <scope>IDENTIFICATION</scope>
</reference>
<dbReference type="InterPro" id="IPR003960">
    <property type="entry name" value="ATPase_AAA_CS"/>
</dbReference>
<evidence type="ECO:0000256" key="2">
    <source>
        <dbReference type="ARBA" id="ARBA00007448"/>
    </source>
</evidence>
<dbReference type="GO" id="GO:0005524">
    <property type="term" value="F:ATP binding"/>
    <property type="evidence" value="ECO:0007669"/>
    <property type="project" value="InterPro"/>
</dbReference>
<keyword evidence="3" id="KW-0460">Magnesium</keyword>
<feature type="domain" description="AAA+ ATPase" evidence="5">
    <location>
        <begin position="240"/>
        <end position="467"/>
    </location>
</feature>
<evidence type="ECO:0000256" key="3">
    <source>
        <dbReference type="ARBA" id="ARBA00022842"/>
    </source>
</evidence>
<protein>
    <submittedName>
        <fullName evidence="6">Putative mitochondrial chaperone BCS1-B</fullName>
    </submittedName>
</protein>
<evidence type="ECO:0000256" key="1">
    <source>
        <dbReference type="ARBA" id="ARBA00001946"/>
    </source>
</evidence>
<name>M8C742_AEGTA</name>
<dbReference type="AlphaFoldDB" id="M8C742"/>
<comment type="cofactor">
    <cofactor evidence="1">
        <name>Mg(2+)</name>
        <dbReference type="ChEBI" id="CHEBI:18420"/>
    </cofactor>
</comment>
<evidence type="ECO:0000256" key="4">
    <source>
        <dbReference type="ARBA" id="ARBA00049360"/>
    </source>
</evidence>
<dbReference type="EnsemblPlants" id="EMT33155">
    <property type="protein sequence ID" value="EMT33155"/>
    <property type="gene ID" value="F775_10491"/>
</dbReference>